<dbReference type="CDD" id="cd09020">
    <property type="entry name" value="D-hex-6-P-epi_like"/>
    <property type="match status" value="1"/>
</dbReference>
<dbReference type="SUPFAM" id="SSF74650">
    <property type="entry name" value="Galactose mutarotase-like"/>
    <property type="match status" value="1"/>
</dbReference>
<evidence type="ECO:0000313" key="5">
    <source>
        <dbReference type="EMBL" id="GAA3967815.1"/>
    </source>
</evidence>
<evidence type="ECO:0000256" key="4">
    <source>
        <dbReference type="PIRNR" id="PIRNR016020"/>
    </source>
</evidence>
<evidence type="ECO:0000256" key="3">
    <source>
        <dbReference type="ARBA" id="ARBA00023235"/>
    </source>
</evidence>
<dbReference type="Proteomes" id="UP001501337">
    <property type="component" value="Unassembled WGS sequence"/>
</dbReference>
<comment type="similarity">
    <text evidence="2 4">Belongs to the glucose-6-phosphate 1-epimerase family.</text>
</comment>
<reference evidence="6" key="1">
    <citation type="journal article" date="2019" name="Int. J. Syst. Evol. Microbiol.">
        <title>The Global Catalogue of Microorganisms (GCM) 10K type strain sequencing project: providing services to taxonomists for standard genome sequencing and annotation.</title>
        <authorList>
            <consortium name="The Broad Institute Genomics Platform"/>
            <consortium name="The Broad Institute Genome Sequencing Center for Infectious Disease"/>
            <person name="Wu L."/>
            <person name="Ma J."/>
        </authorList>
    </citation>
    <scope>NUCLEOTIDE SEQUENCE [LARGE SCALE GENOMIC DNA]</scope>
    <source>
        <strain evidence="6">JCM 17555</strain>
    </source>
</reference>
<dbReference type="InterPro" id="IPR008183">
    <property type="entry name" value="Aldose_1/G6P_1-epimerase"/>
</dbReference>
<name>A0ABP7PLR2_9GAMM</name>
<accession>A0ABP7PLR2</accession>
<sequence>MSDLFSINKTSFNGVAALQIRRRECTALVSLLGGQVMSFQPTGERPVLWHNPDLVWAPGEPLRQGIPVCWPWFGDLRKNPPAVQASIAGLIGGQATQAHGIARSANWVLQSADEHDEFTEICLVLESAPDGIALSARYRFGTQLSCELITENTGGTAFTLSMALHSYFPVSDIDAVNIDGLDSCHYVDALSNWSQHQQAGSVAFSEETDRLYQDTPPELTLVDRGWRRRIRLNAPGSRSTVVWNPWIDKSQRLSQFGPESYRSMVCIETARVLDDVFTVAPGEQSSLQLTITSTSSDDS</sequence>
<evidence type="ECO:0000256" key="2">
    <source>
        <dbReference type="ARBA" id="ARBA00005866"/>
    </source>
</evidence>
<keyword evidence="3 4" id="KW-0413">Isomerase</keyword>
<dbReference type="InterPro" id="IPR014718">
    <property type="entry name" value="GH-type_carb-bd"/>
</dbReference>
<gene>
    <name evidence="5" type="ORF">GCM10022278_26940</name>
</gene>
<dbReference type="InterPro" id="IPR025532">
    <property type="entry name" value="G6P_1-epimerase"/>
</dbReference>
<dbReference type="PIRSF" id="PIRSF016020">
    <property type="entry name" value="PHexose_mutarotase"/>
    <property type="match status" value="1"/>
</dbReference>
<dbReference type="EMBL" id="BAABBO010000011">
    <property type="protein sequence ID" value="GAA3967815.1"/>
    <property type="molecule type" value="Genomic_DNA"/>
</dbReference>
<protein>
    <recommendedName>
        <fullName evidence="4">Putative glucose-6-phosphate 1-epimerase</fullName>
        <ecNumber evidence="4">5.1.3.15</ecNumber>
    </recommendedName>
</protein>
<organism evidence="5 6">
    <name type="scientific">Allohahella marinimesophila</name>
    <dbReference type="NCBI Taxonomy" id="1054972"/>
    <lineage>
        <taxon>Bacteria</taxon>
        <taxon>Pseudomonadati</taxon>
        <taxon>Pseudomonadota</taxon>
        <taxon>Gammaproteobacteria</taxon>
        <taxon>Oceanospirillales</taxon>
        <taxon>Hahellaceae</taxon>
        <taxon>Allohahella</taxon>
    </lineage>
</organism>
<dbReference type="EC" id="5.1.3.15" evidence="4"/>
<dbReference type="Pfam" id="PF01263">
    <property type="entry name" value="Aldose_epim"/>
    <property type="match status" value="1"/>
</dbReference>
<dbReference type="PANTHER" id="PTHR11122:SF13">
    <property type="entry name" value="GLUCOSE-6-PHOSPHATE 1-EPIMERASE"/>
    <property type="match status" value="1"/>
</dbReference>
<comment type="caution">
    <text evidence="5">The sequence shown here is derived from an EMBL/GenBank/DDBJ whole genome shotgun (WGS) entry which is preliminary data.</text>
</comment>
<proteinExistence type="inferred from homology"/>
<evidence type="ECO:0000313" key="6">
    <source>
        <dbReference type="Proteomes" id="UP001501337"/>
    </source>
</evidence>
<dbReference type="InterPro" id="IPR011013">
    <property type="entry name" value="Gal_mutarotase_sf_dom"/>
</dbReference>
<keyword evidence="6" id="KW-1185">Reference proteome</keyword>
<dbReference type="Gene3D" id="2.70.98.10">
    <property type="match status" value="1"/>
</dbReference>
<comment type="catalytic activity">
    <reaction evidence="1">
        <text>alpha-D-glucose 6-phosphate = beta-D-glucose 6-phosphate</text>
        <dbReference type="Rhea" id="RHEA:16249"/>
        <dbReference type="ChEBI" id="CHEBI:58225"/>
        <dbReference type="ChEBI" id="CHEBI:58247"/>
        <dbReference type="EC" id="5.1.3.15"/>
    </reaction>
</comment>
<dbReference type="PANTHER" id="PTHR11122">
    <property type="entry name" value="APOSPORY-ASSOCIATED PROTEIN C-RELATED"/>
    <property type="match status" value="1"/>
</dbReference>
<dbReference type="RefSeq" id="WP_344807206.1">
    <property type="nucleotide sequence ID" value="NZ_BAABBO010000011.1"/>
</dbReference>
<evidence type="ECO:0000256" key="1">
    <source>
        <dbReference type="ARBA" id="ARBA00001096"/>
    </source>
</evidence>